<dbReference type="Proteomes" id="UP001166784">
    <property type="component" value="Unassembled WGS sequence"/>
</dbReference>
<evidence type="ECO:0000256" key="1">
    <source>
        <dbReference type="SAM" id="MobiDB-lite"/>
    </source>
</evidence>
<sequence length="229" mass="23001">MARRLLEGAGGPVPVAGFTGEQSMTGVCGGRSTRALFRAPLLTLVLLAGATGCADDDGDSDARKASPRTSKEAQSSESPGGKNGSSAPDGEKDGERGPDEGPGEDEGGKAAEKGTGGAADGKDLGACDDAKCEVELSAGDELHPRGSYGIDEFTVESVKGHVITWTALFSGGRVSMAANGAEVSSTSCTNGSCSGRLGKTKGKLRMNGVTVEFTSIDEDSAVAKLSPGK</sequence>
<evidence type="ECO:0008006" key="4">
    <source>
        <dbReference type="Google" id="ProtNLM"/>
    </source>
</evidence>
<protein>
    <recommendedName>
        <fullName evidence="4">Lipoprotein</fullName>
    </recommendedName>
</protein>
<feature type="compositionally biased region" description="Basic and acidic residues" evidence="1">
    <location>
        <begin position="89"/>
        <end position="99"/>
    </location>
</feature>
<dbReference type="RefSeq" id="WP_241061640.1">
    <property type="nucleotide sequence ID" value="NZ_JAKWJU010000002.1"/>
</dbReference>
<evidence type="ECO:0000313" key="3">
    <source>
        <dbReference type="Proteomes" id="UP001166784"/>
    </source>
</evidence>
<gene>
    <name evidence="2" type="ORF">MMA15_20760</name>
</gene>
<evidence type="ECO:0000313" key="2">
    <source>
        <dbReference type="EMBL" id="MCH6162731.1"/>
    </source>
</evidence>
<keyword evidence="3" id="KW-1185">Reference proteome</keyword>
<comment type="caution">
    <text evidence="2">The sequence shown here is derived from an EMBL/GenBank/DDBJ whole genome shotgun (WGS) entry which is preliminary data.</text>
</comment>
<reference evidence="2" key="1">
    <citation type="submission" date="2022-03" db="EMBL/GenBank/DDBJ databases">
        <authorList>
            <person name="Santos J.D.N."/>
            <person name="Kallscheuer N."/>
            <person name="Jogler C."/>
            <person name="Lage O.M."/>
        </authorList>
    </citation>
    <scope>NUCLEOTIDE SEQUENCE</scope>
    <source>
        <strain evidence="2">M600PL45_2</strain>
    </source>
</reference>
<dbReference type="EMBL" id="JAKWJU010000002">
    <property type="protein sequence ID" value="MCH6162731.1"/>
    <property type="molecule type" value="Genomic_DNA"/>
</dbReference>
<feature type="region of interest" description="Disordered" evidence="1">
    <location>
        <begin position="52"/>
        <end position="122"/>
    </location>
</feature>
<reference evidence="2" key="2">
    <citation type="journal article" date="2023" name="Int. J. Syst. Evol. Microbiol.">
        <title>Streptomyces marispadix sp. nov., isolated from marine beach sediment of the Northern Coast of Portugal.</title>
        <authorList>
            <person name="dos Santos J.D.N."/>
            <person name="Vitorino I.R."/>
            <person name="Kallscheuer N."/>
            <person name="Srivastava A."/>
            <person name="Krautwurst S."/>
            <person name="Marz M."/>
            <person name="Jogler C."/>
            <person name="Lobo Da Cunha A."/>
            <person name="Catita J."/>
            <person name="Goncalves H."/>
            <person name="Gonzalez I."/>
            <person name="Reyes F."/>
            <person name="Lage O.M."/>
        </authorList>
    </citation>
    <scope>NUCLEOTIDE SEQUENCE</scope>
    <source>
        <strain evidence="2">M600PL45_2</strain>
    </source>
</reference>
<name>A0ABS9T2I0_9ACTN</name>
<proteinExistence type="predicted"/>
<accession>A0ABS9T2I0</accession>
<organism evidence="2 3">
    <name type="scientific">Streptomyces marispadix</name>
    <dbReference type="NCBI Taxonomy" id="2922868"/>
    <lineage>
        <taxon>Bacteria</taxon>
        <taxon>Bacillati</taxon>
        <taxon>Actinomycetota</taxon>
        <taxon>Actinomycetes</taxon>
        <taxon>Kitasatosporales</taxon>
        <taxon>Streptomycetaceae</taxon>
        <taxon>Streptomyces</taxon>
    </lineage>
</organism>